<dbReference type="EMBL" id="CP114767">
    <property type="protein sequence ID" value="WBA42006.1"/>
    <property type="molecule type" value="Genomic_DNA"/>
</dbReference>
<keyword evidence="3" id="KW-1185">Reference proteome</keyword>
<accession>A0ABY7LNJ7</accession>
<proteinExistence type="predicted"/>
<feature type="transmembrane region" description="Helical" evidence="1">
    <location>
        <begin position="56"/>
        <end position="75"/>
    </location>
</feature>
<evidence type="ECO:0000256" key="1">
    <source>
        <dbReference type="SAM" id="Phobius"/>
    </source>
</evidence>
<keyword evidence="1" id="KW-1133">Transmembrane helix</keyword>
<reference evidence="2 3" key="1">
    <citation type="submission" date="2022-12" db="EMBL/GenBank/DDBJ databases">
        <title>Hymenobacter canadensis sp. nov. isolated from lake water of the Cambridge Bay, Canada.</title>
        <authorList>
            <person name="Kim W.H."/>
            <person name="Lee Y.M."/>
        </authorList>
    </citation>
    <scope>NUCLEOTIDE SEQUENCE [LARGE SCALE GENOMIC DNA]</scope>
    <source>
        <strain evidence="2 3">PAMC 29467</strain>
    </source>
</reference>
<dbReference type="Proteomes" id="UP001211005">
    <property type="component" value="Chromosome"/>
</dbReference>
<evidence type="ECO:0000313" key="2">
    <source>
        <dbReference type="EMBL" id="WBA42006.1"/>
    </source>
</evidence>
<dbReference type="RefSeq" id="WP_269560065.1">
    <property type="nucleotide sequence ID" value="NZ_CP114767.1"/>
</dbReference>
<keyword evidence="1" id="KW-0812">Transmembrane</keyword>
<evidence type="ECO:0008006" key="4">
    <source>
        <dbReference type="Google" id="ProtNLM"/>
    </source>
</evidence>
<feature type="transmembrane region" description="Helical" evidence="1">
    <location>
        <begin position="23"/>
        <end position="49"/>
    </location>
</feature>
<gene>
    <name evidence="2" type="ORF">O3303_00240</name>
</gene>
<keyword evidence="1" id="KW-0472">Membrane</keyword>
<name>A0ABY7LNJ7_9BACT</name>
<organism evidence="2 3">
    <name type="scientific">Hymenobacter canadensis</name>
    <dbReference type="NCBI Taxonomy" id="2999067"/>
    <lineage>
        <taxon>Bacteria</taxon>
        <taxon>Pseudomonadati</taxon>
        <taxon>Bacteroidota</taxon>
        <taxon>Cytophagia</taxon>
        <taxon>Cytophagales</taxon>
        <taxon>Hymenobacteraceae</taxon>
        <taxon>Hymenobacter</taxon>
    </lineage>
</organism>
<protein>
    <recommendedName>
        <fullName evidence="4">Cardiolipin synthase N-terminal domain-containing protein</fullName>
    </recommendedName>
</protein>
<feature type="transmembrane region" description="Helical" evidence="1">
    <location>
        <begin position="87"/>
        <end position="107"/>
    </location>
</feature>
<sequence length="113" mass="12040">MALLGSRLCAAEAMKNHTSMGEILWAIVVLIAGIPLGVAFLMYWLVVLLKDRRPSVAATVLVSLSSWWLGLFVLGSRDSPAASANSATWQVVLVVALLTAVCAWVSIPSSDED</sequence>
<evidence type="ECO:0000313" key="3">
    <source>
        <dbReference type="Proteomes" id="UP001211005"/>
    </source>
</evidence>